<organism evidence="1 2">
    <name type="scientific">Morella rubra</name>
    <name type="common">Chinese bayberry</name>
    <dbReference type="NCBI Taxonomy" id="262757"/>
    <lineage>
        <taxon>Eukaryota</taxon>
        <taxon>Viridiplantae</taxon>
        <taxon>Streptophyta</taxon>
        <taxon>Embryophyta</taxon>
        <taxon>Tracheophyta</taxon>
        <taxon>Spermatophyta</taxon>
        <taxon>Magnoliopsida</taxon>
        <taxon>eudicotyledons</taxon>
        <taxon>Gunneridae</taxon>
        <taxon>Pentapetalae</taxon>
        <taxon>rosids</taxon>
        <taxon>fabids</taxon>
        <taxon>Fagales</taxon>
        <taxon>Myricaceae</taxon>
        <taxon>Morella</taxon>
    </lineage>
</organism>
<dbReference type="AlphaFoldDB" id="A0A6A1VFA9"/>
<proteinExistence type="predicted"/>
<keyword evidence="2" id="KW-1185">Reference proteome</keyword>
<accession>A0A6A1VFA9</accession>
<dbReference type="Proteomes" id="UP000516437">
    <property type="component" value="Chromosome 6"/>
</dbReference>
<comment type="caution">
    <text evidence="1">The sequence shown here is derived from an EMBL/GenBank/DDBJ whole genome shotgun (WGS) entry which is preliminary data.</text>
</comment>
<dbReference type="EMBL" id="RXIC02000024">
    <property type="protein sequence ID" value="KAB1211569.1"/>
    <property type="molecule type" value="Genomic_DNA"/>
</dbReference>
<reference evidence="1 2" key="1">
    <citation type="journal article" date="2019" name="Plant Biotechnol. J.">
        <title>The red bayberry genome and genetic basis of sex determination.</title>
        <authorList>
            <person name="Jia H.M."/>
            <person name="Jia H.J."/>
            <person name="Cai Q.L."/>
            <person name="Wang Y."/>
            <person name="Zhao H.B."/>
            <person name="Yang W.F."/>
            <person name="Wang G.Y."/>
            <person name="Li Y.H."/>
            <person name="Zhan D.L."/>
            <person name="Shen Y.T."/>
            <person name="Niu Q.F."/>
            <person name="Chang L."/>
            <person name="Qiu J."/>
            <person name="Zhao L."/>
            <person name="Xie H.B."/>
            <person name="Fu W.Y."/>
            <person name="Jin J."/>
            <person name="Li X.W."/>
            <person name="Jiao Y."/>
            <person name="Zhou C.C."/>
            <person name="Tu T."/>
            <person name="Chai C.Y."/>
            <person name="Gao J.L."/>
            <person name="Fan L.J."/>
            <person name="van de Weg E."/>
            <person name="Wang J.Y."/>
            <person name="Gao Z.S."/>
        </authorList>
    </citation>
    <scope>NUCLEOTIDE SEQUENCE [LARGE SCALE GENOMIC DNA]</scope>
    <source>
        <tissue evidence="1">Leaves</tissue>
    </source>
</reference>
<evidence type="ECO:0000313" key="2">
    <source>
        <dbReference type="Proteomes" id="UP000516437"/>
    </source>
</evidence>
<gene>
    <name evidence="1" type="ORF">CJ030_MR6G013311</name>
</gene>
<protein>
    <submittedName>
        <fullName evidence="1">Uncharacterized protein</fullName>
    </submittedName>
</protein>
<evidence type="ECO:0000313" key="1">
    <source>
        <dbReference type="EMBL" id="KAB1211569.1"/>
    </source>
</evidence>
<name>A0A6A1VFA9_9ROSI</name>
<sequence length="106" mass="12295">MSPLNFESCSQVNYLPMGYDLREPKGRYTNERTIVDIVGKFWRSNQHGRTALYNPSNGQRATLLYPLLKLDEALNFVPKTFPERSPVFLSSYEDVEEIKGKQQHIN</sequence>